<keyword evidence="5" id="KW-1185">Reference proteome</keyword>
<feature type="compositionally biased region" description="Basic and acidic residues" evidence="2">
    <location>
        <begin position="175"/>
        <end position="188"/>
    </location>
</feature>
<dbReference type="Proteomes" id="UP001355207">
    <property type="component" value="Chromosome 6"/>
</dbReference>
<feature type="compositionally biased region" description="Basic residues" evidence="2">
    <location>
        <begin position="42"/>
        <end position="52"/>
    </location>
</feature>
<evidence type="ECO:0000259" key="3">
    <source>
        <dbReference type="PROSITE" id="PS50966"/>
    </source>
</evidence>
<protein>
    <recommendedName>
        <fullName evidence="3">SWIM-type domain-containing protein</fullName>
    </recommendedName>
</protein>
<dbReference type="EMBL" id="CP144103">
    <property type="protein sequence ID" value="WWC89970.1"/>
    <property type="molecule type" value="Genomic_DNA"/>
</dbReference>
<feature type="domain" description="SWIM-type" evidence="3">
    <location>
        <begin position="239"/>
        <end position="272"/>
    </location>
</feature>
<dbReference type="PANTHER" id="PTHR21540:SF0">
    <property type="entry name" value="PHD FAMILY PROTEIN"/>
    <property type="match status" value="1"/>
</dbReference>
<dbReference type="GO" id="GO:0061630">
    <property type="term" value="F:ubiquitin protein ligase activity"/>
    <property type="evidence" value="ECO:0007669"/>
    <property type="project" value="InterPro"/>
</dbReference>
<dbReference type="GeneID" id="91095569"/>
<dbReference type="InterPro" id="IPR013083">
    <property type="entry name" value="Znf_RING/FYVE/PHD"/>
</dbReference>
<reference evidence="4 5" key="1">
    <citation type="submission" date="2024-01" db="EMBL/GenBank/DDBJ databases">
        <title>Comparative genomics of Cryptococcus and Kwoniella reveals pathogenesis evolution and contrasting modes of karyotype evolution via chromosome fusion or intercentromeric recombination.</title>
        <authorList>
            <person name="Coelho M.A."/>
            <person name="David-Palma M."/>
            <person name="Shea T."/>
            <person name="Bowers K."/>
            <person name="McGinley-Smith S."/>
            <person name="Mohammad A.W."/>
            <person name="Gnirke A."/>
            <person name="Yurkov A.M."/>
            <person name="Nowrousian M."/>
            <person name="Sun S."/>
            <person name="Cuomo C.A."/>
            <person name="Heitman J."/>
        </authorList>
    </citation>
    <scope>NUCLEOTIDE SEQUENCE [LARGE SCALE GENOMIC DNA]</scope>
    <source>
        <strain evidence="4 5">CBS 6074</strain>
    </source>
</reference>
<keyword evidence="1" id="KW-0863">Zinc-finger</keyword>
<dbReference type="AlphaFoldDB" id="A0AAX4JZK1"/>
<gene>
    <name evidence="4" type="ORF">L201_004899</name>
</gene>
<keyword evidence="1" id="KW-0862">Zinc</keyword>
<dbReference type="Gene3D" id="3.30.40.10">
    <property type="entry name" value="Zinc/RING finger domain, C3HC4 (zinc finger)"/>
    <property type="match status" value="1"/>
</dbReference>
<evidence type="ECO:0000313" key="5">
    <source>
        <dbReference type="Proteomes" id="UP001355207"/>
    </source>
</evidence>
<dbReference type="InterPro" id="IPR007527">
    <property type="entry name" value="Znf_SWIM"/>
</dbReference>
<dbReference type="RefSeq" id="XP_066076733.1">
    <property type="nucleotide sequence ID" value="XM_066220636.1"/>
</dbReference>
<evidence type="ECO:0000313" key="4">
    <source>
        <dbReference type="EMBL" id="WWC89970.1"/>
    </source>
</evidence>
<dbReference type="PROSITE" id="PS50966">
    <property type="entry name" value="ZF_SWIM"/>
    <property type="match status" value="1"/>
</dbReference>
<name>A0AAX4JZK1_9TREE</name>
<accession>A0AAX4JZK1</accession>
<feature type="region of interest" description="Disordered" evidence="2">
    <location>
        <begin position="1"/>
        <end position="140"/>
    </location>
</feature>
<feature type="compositionally biased region" description="Polar residues" evidence="2">
    <location>
        <begin position="62"/>
        <end position="78"/>
    </location>
</feature>
<organism evidence="4 5">
    <name type="scientific">Kwoniella dendrophila CBS 6074</name>
    <dbReference type="NCBI Taxonomy" id="1295534"/>
    <lineage>
        <taxon>Eukaryota</taxon>
        <taxon>Fungi</taxon>
        <taxon>Dikarya</taxon>
        <taxon>Basidiomycota</taxon>
        <taxon>Agaricomycotina</taxon>
        <taxon>Tremellomycetes</taxon>
        <taxon>Tremellales</taxon>
        <taxon>Cryptococcaceae</taxon>
        <taxon>Kwoniella</taxon>
    </lineage>
</organism>
<feature type="compositionally biased region" description="Polar residues" evidence="2">
    <location>
        <begin position="121"/>
        <end position="139"/>
    </location>
</feature>
<feature type="region of interest" description="Disordered" evidence="2">
    <location>
        <begin position="153"/>
        <end position="188"/>
    </location>
</feature>
<evidence type="ECO:0000256" key="1">
    <source>
        <dbReference type="PROSITE-ProRule" id="PRU00325"/>
    </source>
</evidence>
<dbReference type="Pfam" id="PF04434">
    <property type="entry name" value="SWIM"/>
    <property type="match status" value="1"/>
</dbReference>
<dbReference type="GO" id="GO:0008270">
    <property type="term" value="F:zinc ion binding"/>
    <property type="evidence" value="ECO:0007669"/>
    <property type="project" value="UniProtKB-KW"/>
</dbReference>
<keyword evidence="1" id="KW-0479">Metal-binding</keyword>
<evidence type="ECO:0000256" key="2">
    <source>
        <dbReference type="SAM" id="MobiDB-lite"/>
    </source>
</evidence>
<proteinExistence type="predicted"/>
<dbReference type="SUPFAM" id="SSF57850">
    <property type="entry name" value="RING/U-box"/>
    <property type="match status" value="1"/>
</dbReference>
<sequence length="463" mass="50396">MSAIEVQPAPRRRSARISAASALAHEQATAHAETQQDIKPSPPKKQKTRARKSAVVSDKTSENVTQSTDLQTNGQVRNLSAAVNAEQDDTPPVNPLAEMQPVKIQKKRGRPSKTAVKGDSSAYSPTNTIVKSEGTSNGSLALPATEIIPVAGPSQTDTAAKNGAGKQKTSAKGKAKVEKAVDPKKARMARLREKCPKTILDRYKRAVSQRMFMIERERLGEGYSQYEQFKVLGSTGNVYTVEVGRVPRCDCPDNLKGNKPCKHIIFVFIKVLKVPDDASTWYQMSLTAEEVEAVFASSPPIPNGSVTVDVKVHKAFLHATGRGGEDEEVVVGIDKEVKDASEGKRMDALGEDCPVCYDEMTQEDIDGKKLTYDETDTGCGKPLHSQCFEMWAKTAKLKGNDVTCVWCRSPWSTEHGGQGAGNGKAGGPQYTSGGYLNMAAEAGMSRQRDVSTYHWGNRYRWSD</sequence>
<dbReference type="PANTHER" id="PTHR21540">
    <property type="entry name" value="RING FINGER AND SWIM DOMAIN-CONTAINING PROTEIN 2"/>
    <property type="match status" value="1"/>
</dbReference>
<dbReference type="InterPro" id="IPR039903">
    <property type="entry name" value="Zswim2"/>
</dbReference>